<dbReference type="Gene3D" id="3.60.15.10">
    <property type="entry name" value="Ribonuclease Z/Hydroxyacylglutathione hydrolase-like"/>
    <property type="match status" value="1"/>
</dbReference>
<proteinExistence type="predicted"/>
<dbReference type="SMART" id="SM00849">
    <property type="entry name" value="Lactamase_B"/>
    <property type="match status" value="1"/>
</dbReference>
<dbReference type="InterPro" id="IPR001279">
    <property type="entry name" value="Metallo-B-lactamas"/>
</dbReference>
<protein>
    <recommendedName>
        <fullName evidence="1">Metallo-beta-lactamase domain-containing protein</fullName>
    </recommendedName>
</protein>
<evidence type="ECO:0000259" key="1">
    <source>
        <dbReference type="SMART" id="SM00849"/>
    </source>
</evidence>
<reference evidence="2 3" key="1">
    <citation type="journal article" date="2019" name="Int. J. Syst. Evol. Microbiol.">
        <title>The Global Catalogue of Microorganisms (GCM) 10K type strain sequencing project: providing services to taxonomists for standard genome sequencing and annotation.</title>
        <authorList>
            <consortium name="The Broad Institute Genomics Platform"/>
            <consortium name="The Broad Institute Genome Sequencing Center for Infectious Disease"/>
            <person name="Wu L."/>
            <person name="Ma J."/>
        </authorList>
    </citation>
    <scope>NUCLEOTIDE SEQUENCE [LARGE SCALE GENOMIC DNA]</scope>
    <source>
        <strain evidence="2 3">JCM 13316</strain>
    </source>
</reference>
<sequence length="279" mass="31244">MTMVQHYREALPPNDYPICVTCGTQYGETRADCPVCLDERQYVPLSGQAWTSLSRLRSGARRASVHPQGPGVLGIGCEPKFAIGQRALLVKAADGNVLWDCVPYLDEELVDLVNAEGGLTAIAISHPHYYATMVDWAREFGVPVYLHSQDREWVGRSDPALEFWDGDRMELAEGLVLYRPGIHFPGGTVMHWEDDPDGLGALFSGDIIQVIPDFSHVAFMYSYPNLIPERPDVVEAAAELLAPLSYERLYGAWWDYILPRGADRIVQDSARRYLKFTRG</sequence>
<keyword evidence="3" id="KW-1185">Reference proteome</keyword>
<comment type="caution">
    <text evidence="2">The sequence shown here is derived from an EMBL/GenBank/DDBJ whole genome shotgun (WGS) entry which is preliminary data.</text>
</comment>
<dbReference type="PANTHER" id="PTHR36839:SF1">
    <property type="entry name" value="METALLO-BETA-LACTAMASE FAMILY PROTEIN (AFU_ORTHOLOGUE AFUA_5G12770)"/>
    <property type="match status" value="1"/>
</dbReference>
<evidence type="ECO:0000313" key="2">
    <source>
        <dbReference type="EMBL" id="GAA1907721.1"/>
    </source>
</evidence>
<dbReference type="EMBL" id="BAAALV010000002">
    <property type="protein sequence ID" value="GAA1907721.1"/>
    <property type="molecule type" value="Genomic_DNA"/>
</dbReference>
<dbReference type="RefSeq" id="WP_246167203.1">
    <property type="nucleotide sequence ID" value="NZ_BAAALV010000002.1"/>
</dbReference>
<evidence type="ECO:0000313" key="3">
    <source>
        <dbReference type="Proteomes" id="UP001500784"/>
    </source>
</evidence>
<dbReference type="InterPro" id="IPR036866">
    <property type="entry name" value="RibonucZ/Hydroxyglut_hydro"/>
</dbReference>
<dbReference type="Proteomes" id="UP001500784">
    <property type="component" value="Unassembled WGS sequence"/>
</dbReference>
<dbReference type="SUPFAM" id="SSF56281">
    <property type="entry name" value="Metallo-hydrolase/oxidoreductase"/>
    <property type="match status" value="1"/>
</dbReference>
<organism evidence="2 3">
    <name type="scientific">Arthrobacter gandavensis</name>
    <dbReference type="NCBI Taxonomy" id="169960"/>
    <lineage>
        <taxon>Bacteria</taxon>
        <taxon>Bacillati</taxon>
        <taxon>Actinomycetota</taxon>
        <taxon>Actinomycetes</taxon>
        <taxon>Micrococcales</taxon>
        <taxon>Micrococcaceae</taxon>
        <taxon>Arthrobacter</taxon>
    </lineage>
</organism>
<accession>A0ABN2P046</accession>
<feature type="domain" description="Metallo-beta-lactamase" evidence="1">
    <location>
        <begin position="84"/>
        <end position="240"/>
    </location>
</feature>
<gene>
    <name evidence="2" type="ORF">GCM10009688_09720</name>
</gene>
<dbReference type="PANTHER" id="PTHR36839">
    <property type="entry name" value="METALLO-BETA-LACTAMASE FAMILY PROTEIN (AFU_ORTHOLOGUE AFUA_5G12770)"/>
    <property type="match status" value="1"/>
</dbReference>
<name>A0ABN2P046_9MICC</name>